<evidence type="ECO:0000256" key="6">
    <source>
        <dbReference type="ARBA" id="ARBA00022729"/>
    </source>
</evidence>
<dbReference type="GO" id="GO:0005524">
    <property type="term" value="F:ATP binding"/>
    <property type="evidence" value="ECO:0007669"/>
    <property type="project" value="UniProtKB-UniRule"/>
</dbReference>
<dbReference type="PANTHER" id="PTHR46146:SF1">
    <property type="entry name" value="SERINE_THREONINE-PROTEIN KINASE-LIKE PROTEIN CCR3"/>
    <property type="match status" value="1"/>
</dbReference>
<keyword evidence="5 16" id="KW-0812">Transmembrane</keyword>
<evidence type="ECO:0000256" key="5">
    <source>
        <dbReference type="ARBA" id="ARBA00022692"/>
    </source>
</evidence>
<dbReference type="EMBL" id="JBEDUW010000003">
    <property type="protein sequence ID" value="KAK9940782.1"/>
    <property type="molecule type" value="Genomic_DNA"/>
</dbReference>
<evidence type="ECO:0000256" key="4">
    <source>
        <dbReference type="ARBA" id="ARBA00022679"/>
    </source>
</evidence>
<dbReference type="Pfam" id="PF07714">
    <property type="entry name" value="PK_Tyr_Ser-Thr"/>
    <property type="match status" value="1"/>
</dbReference>
<dbReference type="SUPFAM" id="SSF50985">
    <property type="entry name" value="RCC1/BLIP-II"/>
    <property type="match status" value="1"/>
</dbReference>
<keyword evidence="9 15" id="KW-0067">ATP-binding</keyword>
<name>A0AAW1XVH6_RUBAR</name>
<dbReference type="InterPro" id="IPR000719">
    <property type="entry name" value="Prot_kinase_dom"/>
</dbReference>
<comment type="caution">
    <text evidence="18">The sequence shown here is derived from an EMBL/GenBank/DDBJ whole genome shotgun (WGS) entry which is preliminary data.</text>
</comment>
<dbReference type="PROSITE" id="PS00107">
    <property type="entry name" value="PROTEIN_KINASE_ATP"/>
    <property type="match status" value="1"/>
</dbReference>
<accession>A0AAW1XVH6</accession>
<evidence type="ECO:0000313" key="18">
    <source>
        <dbReference type="EMBL" id="KAK9940782.1"/>
    </source>
</evidence>
<comment type="catalytic activity">
    <reaction evidence="13">
        <text>L-threonyl-[protein] + ATP = O-phospho-L-threonyl-[protein] + ADP + H(+)</text>
        <dbReference type="Rhea" id="RHEA:46608"/>
        <dbReference type="Rhea" id="RHEA-COMP:11060"/>
        <dbReference type="Rhea" id="RHEA-COMP:11605"/>
        <dbReference type="ChEBI" id="CHEBI:15378"/>
        <dbReference type="ChEBI" id="CHEBI:30013"/>
        <dbReference type="ChEBI" id="CHEBI:30616"/>
        <dbReference type="ChEBI" id="CHEBI:61977"/>
        <dbReference type="ChEBI" id="CHEBI:456216"/>
        <dbReference type="EC" id="2.7.11.1"/>
    </reaction>
</comment>
<dbReference type="InterPro" id="IPR008271">
    <property type="entry name" value="Ser/Thr_kinase_AS"/>
</dbReference>
<dbReference type="FunFam" id="3.30.200.20:FF:000039">
    <property type="entry name" value="receptor-like protein kinase FERONIA"/>
    <property type="match status" value="1"/>
</dbReference>
<dbReference type="CDD" id="cd14066">
    <property type="entry name" value="STKc_IRAK"/>
    <property type="match status" value="1"/>
</dbReference>
<keyword evidence="11 16" id="KW-0472">Membrane</keyword>
<evidence type="ECO:0000256" key="13">
    <source>
        <dbReference type="ARBA" id="ARBA00047899"/>
    </source>
</evidence>
<evidence type="ECO:0000256" key="2">
    <source>
        <dbReference type="ARBA" id="ARBA00012513"/>
    </source>
</evidence>
<dbReference type="Gene3D" id="2.130.10.30">
    <property type="entry name" value="Regulator of chromosome condensation 1/beta-lactamase-inhibitor protein II"/>
    <property type="match status" value="1"/>
</dbReference>
<dbReference type="EC" id="2.7.11.1" evidence="2"/>
<dbReference type="SUPFAM" id="SSF56112">
    <property type="entry name" value="Protein kinase-like (PK-like)"/>
    <property type="match status" value="1"/>
</dbReference>
<keyword evidence="7 15" id="KW-0547">Nucleotide-binding</keyword>
<dbReference type="PROSITE" id="PS50011">
    <property type="entry name" value="PROTEIN_KINASE_DOM"/>
    <property type="match status" value="1"/>
</dbReference>
<evidence type="ECO:0000256" key="15">
    <source>
        <dbReference type="PROSITE-ProRule" id="PRU10141"/>
    </source>
</evidence>
<keyword evidence="19" id="KW-1185">Reference proteome</keyword>
<evidence type="ECO:0000256" key="7">
    <source>
        <dbReference type="ARBA" id="ARBA00022741"/>
    </source>
</evidence>
<organism evidence="18 19">
    <name type="scientific">Rubus argutus</name>
    <name type="common">Southern blackberry</name>
    <dbReference type="NCBI Taxonomy" id="59490"/>
    <lineage>
        <taxon>Eukaryota</taxon>
        <taxon>Viridiplantae</taxon>
        <taxon>Streptophyta</taxon>
        <taxon>Embryophyta</taxon>
        <taxon>Tracheophyta</taxon>
        <taxon>Spermatophyta</taxon>
        <taxon>Magnoliopsida</taxon>
        <taxon>eudicotyledons</taxon>
        <taxon>Gunneridae</taxon>
        <taxon>Pentapetalae</taxon>
        <taxon>rosids</taxon>
        <taxon>fabids</taxon>
        <taxon>Rosales</taxon>
        <taxon>Rosaceae</taxon>
        <taxon>Rosoideae</taxon>
        <taxon>Rosoideae incertae sedis</taxon>
        <taxon>Rubus</taxon>
    </lineage>
</organism>
<gene>
    <name evidence="18" type="ORF">M0R45_017423</name>
</gene>
<proteinExistence type="predicted"/>
<dbReference type="AlphaFoldDB" id="A0AAW1XVH6"/>
<keyword evidence="10 16" id="KW-1133">Transmembrane helix</keyword>
<keyword evidence="6" id="KW-0732">Signal</keyword>
<dbReference type="Gene3D" id="3.30.200.20">
    <property type="entry name" value="Phosphorylase Kinase, domain 1"/>
    <property type="match status" value="1"/>
</dbReference>
<dbReference type="InterPro" id="IPR011009">
    <property type="entry name" value="Kinase-like_dom_sf"/>
</dbReference>
<evidence type="ECO:0000256" key="12">
    <source>
        <dbReference type="ARBA" id="ARBA00023180"/>
    </source>
</evidence>
<dbReference type="GO" id="GO:0016020">
    <property type="term" value="C:membrane"/>
    <property type="evidence" value="ECO:0007669"/>
    <property type="project" value="UniProtKB-SubCell"/>
</dbReference>
<comment type="subcellular location">
    <subcellularLocation>
        <location evidence="1">Membrane</location>
        <topology evidence="1">Single-pass membrane protein</topology>
    </subcellularLocation>
</comment>
<dbReference type="SMART" id="SM00220">
    <property type="entry name" value="S_TKc"/>
    <property type="match status" value="1"/>
</dbReference>
<evidence type="ECO:0000256" key="10">
    <source>
        <dbReference type="ARBA" id="ARBA00022989"/>
    </source>
</evidence>
<protein>
    <recommendedName>
        <fullName evidence="2">non-specific serine/threonine protein kinase</fullName>
        <ecNumber evidence="2">2.7.11.1</ecNumber>
    </recommendedName>
</protein>
<keyword evidence="3" id="KW-0723">Serine/threonine-protein kinase</keyword>
<dbReference type="InterPro" id="IPR001245">
    <property type="entry name" value="Ser-Thr/Tyr_kinase_cat_dom"/>
</dbReference>
<dbReference type="Pfam" id="PF13540">
    <property type="entry name" value="RCC1_2"/>
    <property type="match status" value="1"/>
</dbReference>
<evidence type="ECO:0000256" key="16">
    <source>
        <dbReference type="SAM" id="Phobius"/>
    </source>
</evidence>
<dbReference type="Proteomes" id="UP001457282">
    <property type="component" value="Unassembled WGS sequence"/>
</dbReference>
<evidence type="ECO:0000256" key="9">
    <source>
        <dbReference type="ARBA" id="ARBA00022840"/>
    </source>
</evidence>
<evidence type="ECO:0000313" key="19">
    <source>
        <dbReference type="Proteomes" id="UP001457282"/>
    </source>
</evidence>
<dbReference type="PANTHER" id="PTHR46146">
    <property type="entry name" value="SERINE/THREONINE-PROTEIN KINASE-LIKE PROTEIN CCR4"/>
    <property type="match status" value="1"/>
</dbReference>
<dbReference type="InterPro" id="IPR017441">
    <property type="entry name" value="Protein_kinase_ATP_BS"/>
</dbReference>
<evidence type="ECO:0000256" key="1">
    <source>
        <dbReference type="ARBA" id="ARBA00004167"/>
    </source>
</evidence>
<sequence length="760" mass="81535">MTLVYIFIFFTTFITSLAPNRVVVNGLGLASTTAITYGTATVCGILADHQTQFIQCYRNNRTILVQPNVSFEAISGGKTFFCGLRSGGFSLLCWDTSSVSFNPRRIYQSDDVALTDLTVGDSQICAREVNSSIVRCWRGGALFQLPGEALKVKTITSGSGFTCGILINGSRVLCWGSNDVGAEIQKGFENMSMSSLIAGESHACGLSQIGTLVCKGNNDSGQLNVPYGASAFEFSGLALGANFTCAVRQSNGFVVCWGHSDVIENVSFESIVAGLDFVCGLARSNLLLVCWGPGWSGSQNDVPLGWIIPGPCVQTPCSSCGVYPNSETLCGGSGSICTSCQTELPVAVPLLPTNMPPQGSSSSIGRNKLLLALVIVGSIGAFAGLCTIIFCLWVGLCRSWFDNPESVQLTSAVDPNVGAPVRIENVPSGSSSKHADKTEEFVLAELSAATKHFSTQNKIGAGSFGIVYKGKLSDGREVAIKRGDTSTKTKKIQEKESAFHSELALLSRLHHKHLVKLVGSCEDKDERLLVYEYMSNGSLHDHLHNKKNVEKSSSIVNSWKMRMRIALDAARGIEYLHNYAVPPIIHRDIKSSNILLDANWTARVSDFGLSLLGPESDQEIMASKAVGTVGYIDPEYFVLNVLTAKSDVYGFGVVLLELLTGKRAVFSDSEEGTGPMGVVEYAGPRVMAGELQSLLDKRVGQPESNEAEAVQLVAYTAMHCVNMEGKERPCMTDIVANLERAVTLCEEEPVSFSTSTVSLP</sequence>
<dbReference type="FunFam" id="1.10.510.10:FF:000569">
    <property type="entry name" value="Serine/threonine-protein kinase-like protein CCR4"/>
    <property type="match status" value="1"/>
</dbReference>
<evidence type="ECO:0000256" key="14">
    <source>
        <dbReference type="ARBA" id="ARBA00048679"/>
    </source>
</evidence>
<evidence type="ECO:0000256" key="11">
    <source>
        <dbReference type="ARBA" id="ARBA00023136"/>
    </source>
</evidence>
<feature type="transmembrane region" description="Helical" evidence="16">
    <location>
        <begin position="369"/>
        <end position="396"/>
    </location>
</feature>
<feature type="binding site" evidence="15">
    <location>
        <position position="481"/>
    </location>
    <ligand>
        <name>ATP</name>
        <dbReference type="ChEBI" id="CHEBI:30616"/>
    </ligand>
</feature>
<dbReference type="GO" id="GO:0004674">
    <property type="term" value="F:protein serine/threonine kinase activity"/>
    <property type="evidence" value="ECO:0007669"/>
    <property type="project" value="UniProtKB-KW"/>
</dbReference>
<keyword evidence="4" id="KW-0808">Transferase</keyword>
<reference evidence="18 19" key="1">
    <citation type="journal article" date="2023" name="G3 (Bethesda)">
        <title>A chromosome-length genome assembly and annotation of blackberry (Rubus argutus, cv. 'Hillquist').</title>
        <authorList>
            <person name="Bruna T."/>
            <person name="Aryal R."/>
            <person name="Dudchenko O."/>
            <person name="Sargent D.J."/>
            <person name="Mead D."/>
            <person name="Buti M."/>
            <person name="Cavallini A."/>
            <person name="Hytonen T."/>
            <person name="Andres J."/>
            <person name="Pham M."/>
            <person name="Weisz D."/>
            <person name="Mascagni F."/>
            <person name="Usai G."/>
            <person name="Natali L."/>
            <person name="Bassil N."/>
            <person name="Fernandez G.E."/>
            <person name="Lomsadze A."/>
            <person name="Armour M."/>
            <person name="Olukolu B."/>
            <person name="Poorten T."/>
            <person name="Britton C."/>
            <person name="Davik J."/>
            <person name="Ashrafi H."/>
            <person name="Aiden E.L."/>
            <person name="Borodovsky M."/>
            <person name="Worthington M."/>
        </authorList>
    </citation>
    <scope>NUCLEOTIDE SEQUENCE [LARGE SCALE GENOMIC DNA]</scope>
    <source>
        <strain evidence="18">PI 553951</strain>
    </source>
</reference>
<keyword evidence="12" id="KW-0325">Glycoprotein</keyword>
<feature type="domain" description="Protein kinase" evidence="17">
    <location>
        <begin position="453"/>
        <end position="718"/>
    </location>
</feature>
<evidence type="ECO:0000256" key="8">
    <source>
        <dbReference type="ARBA" id="ARBA00022777"/>
    </source>
</evidence>
<comment type="catalytic activity">
    <reaction evidence="14">
        <text>L-seryl-[protein] + ATP = O-phospho-L-seryl-[protein] + ADP + H(+)</text>
        <dbReference type="Rhea" id="RHEA:17989"/>
        <dbReference type="Rhea" id="RHEA-COMP:9863"/>
        <dbReference type="Rhea" id="RHEA-COMP:11604"/>
        <dbReference type="ChEBI" id="CHEBI:15378"/>
        <dbReference type="ChEBI" id="CHEBI:29999"/>
        <dbReference type="ChEBI" id="CHEBI:30616"/>
        <dbReference type="ChEBI" id="CHEBI:83421"/>
        <dbReference type="ChEBI" id="CHEBI:456216"/>
        <dbReference type="EC" id="2.7.11.1"/>
    </reaction>
</comment>
<evidence type="ECO:0000256" key="3">
    <source>
        <dbReference type="ARBA" id="ARBA00022527"/>
    </source>
</evidence>
<dbReference type="PROSITE" id="PS00108">
    <property type="entry name" value="PROTEIN_KINASE_ST"/>
    <property type="match status" value="1"/>
</dbReference>
<dbReference type="GO" id="GO:0042803">
    <property type="term" value="F:protein homodimerization activity"/>
    <property type="evidence" value="ECO:0007669"/>
    <property type="project" value="UniProtKB-ARBA"/>
</dbReference>
<keyword evidence="8" id="KW-0418">Kinase</keyword>
<dbReference type="InterPro" id="IPR009091">
    <property type="entry name" value="RCC1/BLIP-II"/>
</dbReference>
<evidence type="ECO:0000259" key="17">
    <source>
        <dbReference type="PROSITE" id="PS50011"/>
    </source>
</evidence>
<dbReference type="Gene3D" id="1.10.510.10">
    <property type="entry name" value="Transferase(Phosphotransferase) domain 1"/>
    <property type="match status" value="1"/>
</dbReference>